<sequence length="460" mass="50874">MVTPTSQTGGHAPSLSVVIPTFKDAQSLELTLRSLSRQSLPADRFEVIVVRDGGAEGAEDYTAVADHGKSLDLQMVALPARGGRSVARNEGIRRATADTILFLDSDSYATPTLLERHVAFHAASGTPHVLIGRRNELGRRHLDAVLAGGPVTPDSDVRADDGGDTRFPNGLPTGDHWLGAMWMFAHGHNISAPREVVTAVGGFDEDFGTRWGWEDTELFYRIDRHLGPEKRAFRYDPDALVYHLPHYRNMLQNLQDYTGNRKMVLAKYPTIDWEFVGIVDTIYSAEILARYREAIADCVDRQACRVAPAWRWLRDRLPGPRVLWVGTGSAEVPLGDRAVTFDYGVPAGGRNYHLVGIDPPFTPGSLDAVVSVDFWRYLHWQELCSFVGSSVRLGAEVYLVGTDTHLSAGPPPGPEQVRYLTRAFRHSFEVSVLEADQPDGCWALHLRAGAGAGARRRRRF</sequence>
<feature type="domain" description="Glycosyltransferase 2-like" evidence="5">
    <location>
        <begin position="16"/>
        <end position="134"/>
    </location>
</feature>
<comment type="similarity">
    <text evidence="2">Belongs to the glycosyltransferase 2 family.</text>
</comment>
<dbReference type="AlphaFoldDB" id="A0A1C4Z6S7"/>
<dbReference type="InterPro" id="IPR029044">
    <property type="entry name" value="Nucleotide-diphossugar_trans"/>
</dbReference>
<dbReference type="InterPro" id="IPR001173">
    <property type="entry name" value="Glyco_trans_2-like"/>
</dbReference>
<evidence type="ECO:0000313" key="6">
    <source>
        <dbReference type="EMBL" id="SCF28616.1"/>
    </source>
</evidence>
<keyword evidence="4 6" id="KW-0808">Transferase</keyword>
<proteinExistence type="inferred from homology"/>
<name>A0A1C4Z6S7_MICEC</name>
<protein>
    <submittedName>
        <fullName evidence="6">Glycosyltransferase, GT2 family</fullName>
    </submittedName>
</protein>
<dbReference type="RefSeq" id="WP_088983660.1">
    <property type="nucleotide sequence ID" value="NZ_LT607413.1"/>
</dbReference>
<dbReference type="PANTHER" id="PTHR43179:SF12">
    <property type="entry name" value="GALACTOFURANOSYLTRANSFERASE GLFT2"/>
    <property type="match status" value="1"/>
</dbReference>
<keyword evidence="7" id="KW-1185">Reference proteome</keyword>
<evidence type="ECO:0000313" key="7">
    <source>
        <dbReference type="Proteomes" id="UP000198253"/>
    </source>
</evidence>
<comment type="pathway">
    <text evidence="1">Cell wall biogenesis; cell wall polysaccharide biosynthesis.</text>
</comment>
<dbReference type="OrthoDB" id="4120491at2"/>
<dbReference type="EMBL" id="LT607413">
    <property type="protein sequence ID" value="SCF28616.1"/>
    <property type="molecule type" value="Genomic_DNA"/>
</dbReference>
<evidence type="ECO:0000256" key="2">
    <source>
        <dbReference type="ARBA" id="ARBA00006739"/>
    </source>
</evidence>
<keyword evidence="3" id="KW-0328">Glycosyltransferase</keyword>
<evidence type="ECO:0000256" key="1">
    <source>
        <dbReference type="ARBA" id="ARBA00004776"/>
    </source>
</evidence>
<organism evidence="6 7">
    <name type="scientific">Micromonospora echinospora</name>
    <name type="common">Micromonospora purpurea</name>
    <dbReference type="NCBI Taxonomy" id="1877"/>
    <lineage>
        <taxon>Bacteria</taxon>
        <taxon>Bacillati</taxon>
        <taxon>Actinomycetota</taxon>
        <taxon>Actinomycetes</taxon>
        <taxon>Micromonosporales</taxon>
        <taxon>Micromonosporaceae</taxon>
        <taxon>Micromonospora</taxon>
    </lineage>
</organism>
<dbReference type="GO" id="GO:0016757">
    <property type="term" value="F:glycosyltransferase activity"/>
    <property type="evidence" value="ECO:0007669"/>
    <property type="project" value="UniProtKB-KW"/>
</dbReference>
<evidence type="ECO:0000256" key="4">
    <source>
        <dbReference type="ARBA" id="ARBA00022679"/>
    </source>
</evidence>
<dbReference type="SUPFAM" id="SSF53448">
    <property type="entry name" value="Nucleotide-diphospho-sugar transferases"/>
    <property type="match status" value="1"/>
</dbReference>
<dbReference type="PANTHER" id="PTHR43179">
    <property type="entry name" value="RHAMNOSYLTRANSFERASE WBBL"/>
    <property type="match status" value="1"/>
</dbReference>
<dbReference type="Gene3D" id="3.90.550.10">
    <property type="entry name" value="Spore Coat Polysaccharide Biosynthesis Protein SpsA, Chain A"/>
    <property type="match status" value="1"/>
</dbReference>
<accession>A0A1C4Z6S7</accession>
<dbReference type="InParanoid" id="A0A1C4Z6S7"/>
<dbReference type="Pfam" id="PF00535">
    <property type="entry name" value="Glycos_transf_2"/>
    <property type="match status" value="1"/>
</dbReference>
<reference evidence="7" key="1">
    <citation type="submission" date="2016-06" db="EMBL/GenBank/DDBJ databases">
        <authorList>
            <person name="Varghese N."/>
            <person name="Submissions Spin"/>
        </authorList>
    </citation>
    <scope>NUCLEOTIDE SEQUENCE [LARGE SCALE GENOMIC DNA]</scope>
    <source>
        <strain evidence="7">DSM 43816</strain>
    </source>
</reference>
<evidence type="ECO:0000256" key="3">
    <source>
        <dbReference type="ARBA" id="ARBA00022676"/>
    </source>
</evidence>
<dbReference type="Proteomes" id="UP000198253">
    <property type="component" value="Chromosome I"/>
</dbReference>
<gene>
    <name evidence="6" type="ORF">GA0070618_4837</name>
</gene>
<evidence type="ECO:0000259" key="5">
    <source>
        <dbReference type="Pfam" id="PF00535"/>
    </source>
</evidence>